<evidence type="ECO:0000313" key="2">
    <source>
        <dbReference type="EMBL" id="GBP86539.1"/>
    </source>
</evidence>
<evidence type="ECO:0000313" key="3">
    <source>
        <dbReference type="Proteomes" id="UP000299102"/>
    </source>
</evidence>
<name>A0A4C1ZHZ3_EUMVA</name>
<dbReference type="EMBL" id="BGZK01001801">
    <property type="protein sequence ID" value="GBP86539.1"/>
    <property type="molecule type" value="Genomic_DNA"/>
</dbReference>
<protein>
    <submittedName>
        <fullName evidence="2">Uncharacterized protein</fullName>
    </submittedName>
</protein>
<sequence>MYVPGTSPEAGAAAHRRGQRGGARRRPQTLNSDYREGDTNNDNSVLVLCVFVRFAPFGATLSGRYTFTPFPPCGAFNGCSRVWPLLLVHLGAVVYRASRFD</sequence>
<feature type="compositionally biased region" description="Basic residues" evidence="1">
    <location>
        <begin position="14"/>
        <end position="27"/>
    </location>
</feature>
<feature type="region of interest" description="Disordered" evidence="1">
    <location>
        <begin position="1"/>
        <end position="40"/>
    </location>
</feature>
<proteinExistence type="predicted"/>
<gene>
    <name evidence="2" type="ORF">EVAR_69059_1</name>
</gene>
<dbReference type="AlphaFoldDB" id="A0A4C1ZHZ3"/>
<accession>A0A4C1ZHZ3</accession>
<keyword evidence="3" id="KW-1185">Reference proteome</keyword>
<evidence type="ECO:0000256" key="1">
    <source>
        <dbReference type="SAM" id="MobiDB-lite"/>
    </source>
</evidence>
<comment type="caution">
    <text evidence="2">The sequence shown here is derived from an EMBL/GenBank/DDBJ whole genome shotgun (WGS) entry which is preliminary data.</text>
</comment>
<organism evidence="2 3">
    <name type="scientific">Eumeta variegata</name>
    <name type="common">Bagworm moth</name>
    <name type="synonym">Eumeta japonica</name>
    <dbReference type="NCBI Taxonomy" id="151549"/>
    <lineage>
        <taxon>Eukaryota</taxon>
        <taxon>Metazoa</taxon>
        <taxon>Ecdysozoa</taxon>
        <taxon>Arthropoda</taxon>
        <taxon>Hexapoda</taxon>
        <taxon>Insecta</taxon>
        <taxon>Pterygota</taxon>
        <taxon>Neoptera</taxon>
        <taxon>Endopterygota</taxon>
        <taxon>Lepidoptera</taxon>
        <taxon>Glossata</taxon>
        <taxon>Ditrysia</taxon>
        <taxon>Tineoidea</taxon>
        <taxon>Psychidae</taxon>
        <taxon>Oiketicinae</taxon>
        <taxon>Eumeta</taxon>
    </lineage>
</organism>
<reference evidence="2 3" key="1">
    <citation type="journal article" date="2019" name="Commun. Biol.">
        <title>The bagworm genome reveals a unique fibroin gene that provides high tensile strength.</title>
        <authorList>
            <person name="Kono N."/>
            <person name="Nakamura H."/>
            <person name="Ohtoshi R."/>
            <person name="Tomita M."/>
            <person name="Numata K."/>
            <person name="Arakawa K."/>
        </authorList>
    </citation>
    <scope>NUCLEOTIDE SEQUENCE [LARGE SCALE GENOMIC DNA]</scope>
</reference>
<dbReference type="Proteomes" id="UP000299102">
    <property type="component" value="Unassembled WGS sequence"/>
</dbReference>